<keyword evidence="1" id="KW-1133">Transmembrane helix</keyword>
<dbReference type="Proteomes" id="UP000032737">
    <property type="component" value="Chromosome"/>
</dbReference>
<dbReference type="KEGG" id="abra:BN85313110"/>
<dbReference type="EMBL" id="FO681348">
    <property type="protein sequence ID" value="CCV66332.1"/>
    <property type="molecule type" value="Genomic_DNA"/>
</dbReference>
<keyword evidence="3" id="KW-1185">Reference proteome</keyword>
<organism evidence="2 3">
    <name type="scientific">Acholeplasma brassicae</name>
    <dbReference type="NCBI Taxonomy" id="61635"/>
    <lineage>
        <taxon>Bacteria</taxon>
        <taxon>Bacillati</taxon>
        <taxon>Mycoplasmatota</taxon>
        <taxon>Mollicutes</taxon>
        <taxon>Acholeplasmatales</taxon>
        <taxon>Acholeplasmataceae</taxon>
        <taxon>Acholeplasma</taxon>
    </lineage>
</organism>
<dbReference type="HOGENOM" id="CLU_1357989_0_0_14"/>
<dbReference type="OrthoDB" id="49477at2"/>
<dbReference type="STRING" id="61635.BN85313110"/>
<evidence type="ECO:0000313" key="2">
    <source>
        <dbReference type="EMBL" id="CCV66332.1"/>
    </source>
</evidence>
<name>U4KPF4_9MOLU</name>
<sequence>MNKELEKVKQTGQLNKFKEADKEVQQQIAYIEYDEDESYANIDLEIQKESDIYQKYTMLFRKRISQEIMNYLEEATKYVPLYKPVKINVTLPNQSISEELLKQIELMVERSLARRIIDLNIIIKDIILKSFLMIIFGLTSMVVNILLDTYFSIYMLEEVFMIASWVFIWKAVEGLFFDRRKTHISKLKLLQIYSADYESKI</sequence>
<dbReference type="AlphaFoldDB" id="U4KPF4"/>
<keyword evidence="1" id="KW-0472">Membrane</keyword>
<proteinExistence type="predicted"/>
<gene>
    <name evidence="2" type="ORF">BN85313110</name>
</gene>
<feature type="transmembrane region" description="Helical" evidence="1">
    <location>
        <begin position="159"/>
        <end position="177"/>
    </location>
</feature>
<evidence type="ECO:0000313" key="3">
    <source>
        <dbReference type="Proteomes" id="UP000032737"/>
    </source>
</evidence>
<protein>
    <submittedName>
        <fullName evidence="2">Uncharacterized protein</fullName>
    </submittedName>
</protein>
<dbReference type="RefSeq" id="WP_030005192.1">
    <property type="nucleotide sequence ID" value="NC_022549.1"/>
</dbReference>
<keyword evidence="1" id="KW-0812">Transmembrane</keyword>
<accession>U4KPF4</accession>
<reference evidence="2 3" key="1">
    <citation type="journal article" date="2013" name="J. Mol. Microbiol. Biotechnol.">
        <title>Analysis of the Complete Genomes of Acholeplasma brassicae , A. palmae and A. laidlawii and Their Comparison to the Obligate Parasites from ' Candidatus Phytoplasma'.</title>
        <authorList>
            <person name="Kube M."/>
            <person name="Siewert C."/>
            <person name="Migdoll A.M."/>
            <person name="Duduk B."/>
            <person name="Holz S."/>
            <person name="Rabus R."/>
            <person name="Seemuller E."/>
            <person name="Mitrovic J."/>
            <person name="Muller I."/>
            <person name="Buttner C."/>
            <person name="Reinhardt R."/>
        </authorList>
    </citation>
    <scope>NUCLEOTIDE SEQUENCE [LARGE SCALE GENOMIC DNA]</scope>
    <source>
        <strain evidence="3">0502</strain>
    </source>
</reference>
<evidence type="ECO:0000256" key="1">
    <source>
        <dbReference type="SAM" id="Phobius"/>
    </source>
</evidence>
<feature type="transmembrane region" description="Helical" evidence="1">
    <location>
        <begin position="126"/>
        <end position="147"/>
    </location>
</feature>